<dbReference type="InterPro" id="IPR020846">
    <property type="entry name" value="MFS_dom"/>
</dbReference>
<reference evidence="10 11" key="1">
    <citation type="submission" date="2023-03" db="EMBL/GenBank/DDBJ databases">
        <title>Bacillus Genome Sequencing.</title>
        <authorList>
            <person name="Dunlap C."/>
        </authorList>
    </citation>
    <scope>NUCLEOTIDE SEQUENCE [LARGE SCALE GENOMIC DNA]</scope>
    <source>
        <strain evidence="10 11">B-4107</strain>
    </source>
</reference>
<name>A0ABU6NMB2_9BACI</name>
<dbReference type="InterPro" id="IPR011701">
    <property type="entry name" value="MFS"/>
</dbReference>
<evidence type="ECO:0000256" key="4">
    <source>
        <dbReference type="ARBA" id="ARBA00022475"/>
    </source>
</evidence>
<accession>A0ABU6NMB2</accession>
<dbReference type="SUPFAM" id="SSF103473">
    <property type="entry name" value="MFS general substrate transporter"/>
    <property type="match status" value="1"/>
</dbReference>
<evidence type="ECO:0000256" key="2">
    <source>
        <dbReference type="ARBA" id="ARBA00006236"/>
    </source>
</evidence>
<dbReference type="PROSITE" id="PS50850">
    <property type="entry name" value="MFS"/>
    <property type="match status" value="1"/>
</dbReference>
<dbReference type="InterPro" id="IPR004812">
    <property type="entry name" value="Efflux_drug-R_Bcr/CmlA"/>
</dbReference>
<dbReference type="PANTHER" id="PTHR23502">
    <property type="entry name" value="MAJOR FACILITATOR SUPERFAMILY"/>
    <property type="match status" value="1"/>
</dbReference>
<feature type="transmembrane region" description="Helical" evidence="8">
    <location>
        <begin position="12"/>
        <end position="29"/>
    </location>
</feature>
<organism evidence="10 11">
    <name type="scientific">Shouchella miscanthi</name>
    <dbReference type="NCBI Taxonomy" id="2598861"/>
    <lineage>
        <taxon>Bacteria</taxon>
        <taxon>Bacillati</taxon>
        <taxon>Bacillota</taxon>
        <taxon>Bacilli</taxon>
        <taxon>Bacillales</taxon>
        <taxon>Bacillaceae</taxon>
        <taxon>Shouchella</taxon>
    </lineage>
</organism>
<feature type="transmembrane region" description="Helical" evidence="8">
    <location>
        <begin position="375"/>
        <end position="396"/>
    </location>
</feature>
<evidence type="ECO:0000259" key="9">
    <source>
        <dbReference type="PROSITE" id="PS50850"/>
    </source>
</evidence>
<protein>
    <recommendedName>
        <fullName evidence="8">Bcr/CflA family efflux transporter</fullName>
    </recommendedName>
</protein>
<dbReference type="InterPro" id="IPR036259">
    <property type="entry name" value="MFS_trans_sf"/>
</dbReference>
<evidence type="ECO:0000256" key="5">
    <source>
        <dbReference type="ARBA" id="ARBA00022692"/>
    </source>
</evidence>
<dbReference type="RefSeq" id="WP_246117137.1">
    <property type="nucleotide sequence ID" value="NZ_CP042163.1"/>
</dbReference>
<comment type="subcellular location">
    <subcellularLocation>
        <location evidence="1 8">Cell membrane</location>
        <topology evidence="1 8">Multi-pass membrane protein</topology>
    </subcellularLocation>
</comment>
<keyword evidence="3 8" id="KW-0813">Transport</keyword>
<dbReference type="Pfam" id="PF07690">
    <property type="entry name" value="MFS_1"/>
    <property type="match status" value="1"/>
</dbReference>
<keyword evidence="6 8" id="KW-1133">Transmembrane helix</keyword>
<evidence type="ECO:0000256" key="3">
    <source>
        <dbReference type="ARBA" id="ARBA00022448"/>
    </source>
</evidence>
<dbReference type="NCBIfam" id="TIGR00710">
    <property type="entry name" value="efflux_Bcr_CflA"/>
    <property type="match status" value="1"/>
</dbReference>
<dbReference type="EMBL" id="JAROAS010000029">
    <property type="protein sequence ID" value="MED4129340.1"/>
    <property type="molecule type" value="Genomic_DNA"/>
</dbReference>
<feature type="transmembrane region" description="Helical" evidence="8">
    <location>
        <begin position="251"/>
        <end position="274"/>
    </location>
</feature>
<feature type="transmembrane region" description="Helical" evidence="8">
    <location>
        <begin position="314"/>
        <end position="337"/>
    </location>
</feature>
<dbReference type="Gene3D" id="1.20.1720.10">
    <property type="entry name" value="Multidrug resistance protein D"/>
    <property type="match status" value="1"/>
</dbReference>
<evidence type="ECO:0000256" key="8">
    <source>
        <dbReference type="RuleBase" id="RU365088"/>
    </source>
</evidence>
<evidence type="ECO:0000313" key="10">
    <source>
        <dbReference type="EMBL" id="MED4129340.1"/>
    </source>
</evidence>
<sequence length="410" mass="43256">MEQTAITGRKRFGLALLLGTLAAFGPLTIDMYLPSFPSIASDLHAPASLVQLSLTACLLGLGAGQLVVGPMSDAKGRKKPLVISIFLYVLASLACALAPNIGTLIVARFMQGFTAAAGIVISRAVVRDLFNGRELTKFFSLLMLINGLAPILAPVFGSGVLLIPGANWNWIFISLALLGLIIVLIVINRLTETLPLEKRTQSSIGHTLRTFKSLLSDRAFMGFAFTQGLMMGGIFAYVSGTPFVYQGIYDVSPQVFSLLFGVNGLGIIVGTHLVGRYAGIIPERSFLRFGLITATLASSVLLIMTIINGPLFSIVVPIFLFVSMIGMIGTTSFSLAMESQGGRAGSASALLGLLPFVIGAITAPLVGIAGEDTAVPMGVIMFLSSISALAAFYLLAKGGKDEQEANERME</sequence>
<feature type="transmembrane region" description="Helical" evidence="8">
    <location>
        <begin position="49"/>
        <end position="68"/>
    </location>
</feature>
<feature type="transmembrane region" description="Helical" evidence="8">
    <location>
        <begin position="105"/>
        <end position="126"/>
    </location>
</feature>
<dbReference type="Proteomes" id="UP001341820">
    <property type="component" value="Unassembled WGS sequence"/>
</dbReference>
<gene>
    <name evidence="10" type="ORF">P5F74_14450</name>
</gene>
<keyword evidence="4 8" id="KW-1003">Cell membrane</keyword>
<dbReference type="PANTHER" id="PTHR23502:SF132">
    <property type="entry name" value="POLYAMINE TRANSPORTER 2-RELATED"/>
    <property type="match status" value="1"/>
</dbReference>
<evidence type="ECO:0000313" key="11">
    <source>
        <dbReference type="Proteomes" id="UP001341820"/>
    </source>
</evidence>
<comment type="caution">
    <text evidence="10">The sequence shown here is derived from an EMBL/GenBank/DDBJ whole genome shotgun (WGS) entry which is preliminary data.</text>
</comment>
<keyword evidence="11" id="KW-1185">Reference proteome</keyword>
<dbReference type="CDD" id="cd17320">
    <property type="entry name" value="MFS_MdfA_MDR_like"/>
    <property type="match status" value="1"/>
</dbReference>
<keyword evidence="5 8" id="KW-0812">Transmembrane</keyword>
<comment type="similarity">
    <text evidence="2 8">Belongs to the major facilitator superfamily. Bcr/CmlA family.</text>
</comment>
<feature type="transmembrane region" description="Helical" evidence="8">
    <location>
        <begin position="219"/>
        <end position="239"/>
    </location>
</feature>
<feature type="transmembrane region" description="Helical" evidence="8">
    <location>
        <begin position="138"/>
        <end position="163"/>
    </location>
</feature>
<feature type="transmembrane region" description="Helical" evidence="8">
    <location>
        <begin position="80"/>
        <end position="99"/>
    </location>
</feature>
<evidence type="ECO:0000256" key="6">
    <source>
        <dbReference type="ARBA" id="ARBA00022989"/>
    </source>
</evidence>
<feature type="domain" description="Major facilitator superfamily (MFS) profile" evidence="9">
    <location>
        <begin position="11"/>
        <end position="402"/>
    </location>
</feature>
<feature type="transmembrane region" description="Helical" evidence="8">
    <location>
        <begin position="349"/>
        <end position="369"/>
    </location>
</feature>
<evidence type="ECO:0000256" key="7">
    <source>
        <dbReference type="ARBA" id="ARBA00023136"/>
    </source>
</evidence>
<evidence type="ECO:0000256" key="1">
    <source>
        <dbReference type="ARBA" id="ARBA00004651"/>
    </source>
</evidence>
<feature type="transmembrane region" description="Helical" evidence="8">
    <location>
        <begin position="169"/>
        <end position="190"/>
    </location>
</feature>
<feature type="transmembrane region" description="Helical" evidence="8">
    <location>
        <begin position="286"/>
        <end position="308"/>
    </location>
</feature>
<keyword evidence="7 8" id="KW-0472">Membrane</keyword>
<proteinExistence type="inferred from homology"/>